<dbReference type="EMBL" id="KB030979">
    <property type="protein sequence ID" value="ELK07367.1"/>
    <property type="molecule type" value="Genomic_DNA"/>
</dbReference>
<gene>
    <name evidence="2" type="ORF">PAL_GLEAN10012665</name>
</gene>
<protein>
    <submittedName>
        <fullName evidence="2">Uncharacterized protein</fullName>
    </submittedName>
</protein>
<reference evidence="3" key="1">
    <citation type="journal article" date="2013" name="Science">
        <title>Comparative analysis of bat genomes provides insight into the evolution of flight and immunity.</title>
        <authorList>
            <person name="Zhang G."/>
            <person name="Cowled C."/>
            <person name="Shi Z."/>
            <person name="Huang Z."/>
            <person name="Bishop-Lilly K.A."/>
            <person name="Fang X."/>
            <person name="Wynne J.W."/>
            <person name="Xiong Z."/>
            <person name="Baker M.L."/>
            <person name="Zhao W."/>
            <person name="Tachedjian M."/>
            <person name="Zhu Y."/>
            <person name="Zhou P."/>
            <person name="Jiang X."/>
            <person name="Ng J."/>
            <person name="Yang L."/>
            <person name="Wu L."/>
            <person name="Xiao J."/>
            <person name="Feng Y."/>
            <person name="Chen Y."/>
            <person name="Sun X."/>
            <person name="Zhang Y."/>
            <person name="Marsh G.A."/>
            <person name="Crameri G."/>
            <person name="Broder C.C."/>
            <person name="Frey K.G."/>
            <person name="Wang L.F."/>
            <person name="Wang J."/>
        </authorList>
    </citation>
    <scope>NUCLEOTIDE SEQUENCE [LARGE SCALE GENOMIC DNA]</scope>
</reference>
<evidence type="ECO:0000256" key="1">
    <source>
        <dbReference type="SAM" id="MobiDB-lite"/>
    </source>
</evidence>
<dbReference type="InParanoid" id="L5K7P1"/>
<name>L5K7P1_PTEAL</name>
<organism evidence="2 3">
    <name type="scientific">Pteropus alecto</name>
    <name type="common">Black flying fox</name>
    <dbReference type="NCBI Taxonomy" id="9402"/>
    <lineage>
        <taxon>Eukaryota</taxon>
        <taxon>Metazoa</taxon>
        <taxon>Chordata</taxon>
        <taxon>Craniata</taxon>
        <taxon>Vertebrata</taxon>
        <taxon>Euteleostomi</taxon>
        <taxon>Mammalia</taxon>
        <taxon>Eutheria</taxon>
        <taxon>Laurasiatheria</taxon>
        <taxon>Chiroptera</taxon>
        <taxon>Yinpterochiroptera</taxon>
        <taxon>Pteropodoidea</taxon>
        <taxon>Pteropodidae</taxon>
        <taxon>Pteropodinae</taxon>
        <taxon>Pteropus</taxon>
    </lineage>
</organism>
<evidence type="ECO:0000313" key="2">
    <source>
        <dbReference type="EMBL" id="ELK07367.1"/>
    </source>
</evidence>
<accession>L5K7P1</accession>
<proteinExistence type="predicted"/>
<feature type="region of interest" description="Disordered" evidence="1">
    <location>
        <begin position="14"/>
        <end position="48"/>
    </location>
</feature>
<dbReference type="Proteomes" id="UP000010552">
    <property type="component" value="Unassembled WGS sequence"/>
</dbReference>
<keyword evidence="3" id="KW-1185">Reference proteome</keyword>
<evidence type="ECO:0000313" key="3">
    <source>
        <dbReference type="Proteomes" id="UP000010552"/>
    </source>
</evidence>
<dbReference type="AlphaFoldDB" id="L5K7P1"/>
<sequence>MPLNFCDQLLSDKEGCRRQGGGGSHRRQRTGPHLAGPPARAHACTRTHPPPIVVVQPVTGANKKQEFGVSNPLTDQFRAPADTSAAVYAGSVQ</sequence>